<sequence length="382" mass="42877">MSFSMQVVNEEEIKAVIEEQVKPVPEELMKLKATADANVAMIMEIDTVSKETYEKRKEILQSIESFGLQTMKSSSNKNSLLKVSLGQLAKSGDEGGQVAKGLSELQVQLKDLDPSVINFTKSGFLGKLFNPIRSYFQRFEKADVAIADIVKSLDKGKKILENDNTTLEHEQLSLRMLSKTLEKEIQLGTLMDESIENQIEKAKIEGEDQEKIKFISEEVLYPLRQRVMDLQQMLVVNHQGDMSYEVVIRNNRELIRGVERAKTVTISALNTAVTVASALYNQKIVLQKITALNQTTNTIIEGTSRLLKEQGVAIQKQAMESAVSVETLKTSFTNVISAFESISTFKQEALPKMRQTILQFQELAEVGSQQIQRLEKGDRIGL</sequence>
<dbReference type="Pfam" id="PF05816">
    <property type="entry name" value="TelA"/>
    <property type="match status" value="1"/>
</dbReference>
<dbReference type="InterPro" id="IPR008863">
    <property type="entry name" value="Toxic_anion-R_TelA"/>
</dbReference>
<dbReference type="Proteomes" id="UP000094580">
    <property type="component" value="Unassembled WGS sequence"/>
</dbReference>
<name>A0ABX2ZXW0_9BACI</name>
<dbReference type="PIRSF" id="PIRSF026508">
    <property type="entry name" value="TelA"/>
    <property type="match status" value="1"/>
</dbReference>
<reference evidence="3 4" key="1">
    <citation type="submission" date="2016-07" db="EMBL/GenBank/DDBJ databases">
        <authorList>
            <person name="Townsley L."/>
            <person name="Shank E.A."/>
        </authorList>
    </citation>
    <scope>NUCLEOTIDE SEQUENCE [LARGE SCALE GENOMIC DNA]</scope>
    <source>
        <strain evidence="3 4">CH01</strain>
    </source>
</reference>
<comment type="caution">
    <text evidence="3">The sequence shown here is derived from an EMBL/GenBank/DDBJ whole genome shotgun (WGS) entry which is preliminary data.</text>
</comment>
<dbReference type="RefSeq" id="WP_069032207.1">
    <property type="nucleotide sequence ID" value="NZ_MDKC01000001.1"/>
</dbReference>
<evidence type="ECO:0000313" key="4">
    <source>
        <dbReference type="Proteomes" id="UP000094580"/>
    </source>
</evidence>
<accession>A0ABX2ZXW0</accession>
<comment type="similarity">
    <text evidence="1 2">Belongs to the TelA family.</text>
</comment>
<organism evidence="3 4">
    <name type="scientific">Gottfriedia luciferensis</name>
    <dbReference type="NCBI Taxonomy" id="178774"/>
    <lineage>
        <taxon>Bacteria</taxon>
        <taxon>Bacillati</taxon>
        <taxon>Bacillota</taxon>
        <taxon>Bacilli</taxon>
        <taxon>Bacillales</taxon>
        <taxon>Bacillaceae</taxon>
        <taxon>Gottfriedia</taxon>
    </lineage>
</organism>
<keyword evidence="4" id="KW-1185">Reference proteome</keyword>
<dbReference type="PANTHER" id="PTHR38432">
    <property type="entry name" value="TELA-LIKE PROTEIN SAOUHSC_01408"/>
    <property type="match status" value="1"/>
</dbReference>
<dbReference type="EMBL" id="MDKC01000001">
    <property type="protein sequence ID" value="ODG94031.1"/>
    <property type="molecule type" value="Genomic_DNA"/>
</dbReference>
<protein>
    <submittedName>
        <fullName evidence="3">KlaA protein</fullName>
    </submittedName>
</protein>
<evidence type="ECO:0000313" key="3">
    <source>
        <dbReference type="EMBL" id="ODG94031.1"/>
    </source>
</evidence>
<gene>
    <name evidence="3" type="ORF">BED47_02345</name>
</gene>
<evidence type="ECO:0000256" key="1">
    <source>
        <dbReference type="ARBA" id="ARBA00005541"/>
    </source>
</evidence>
<evidence type="ECO:0000256" key="2">
    <source>
        <dbReference type="PIRNR" id="PIRNR026508"/>
    </source>
</evidence>
<dbReference type="PANTHER" id="PTHR38432:SF1">
    <property type="entry name" value="TELA-LIKE PROTEIN SAOUHSC_01408"/>
    <property type="match status" value="1"/>
</dbReference>
<proteinExistence type="inferred from homology"/>